<comment type="caution">
    <text evidence="4">The sequence shown here is derived from an EMBL/GenBank/DDBJ whole genome shotgun (WGS) entry which is preliminary data.</text>
</comment>
<dbReference type="PROSITE" id="PS51371">
    <property type="entry name" value="CBS"/>
    <property type="match status" value="2"/>
</dbReference>
<gene>
    <name evidence="4" type="ORF">J3E07_001537</name>
</gene>
<accession>A0A8J7UV71</accession>
<dbReference type="PANTHER" id="PTHR48108:SF23">
    <property type="entry name" value="CBS DOMAIN-CONTAINING PROTEIN"/>
    <property type="match status" value="1"/>
</dbReference>
<dbReference type="Gene3D" id="1.10.10.10">
    <property type="entry name" value="Winged helix-like DNA-binding domain superfamily/Winged helix DNA-binding domain"/>
    <property type="match status" value="1"/>
</dbReference>
<dbReference type="InterPro" id="IPR005104">
    <property type="entry name" value="WHTH_HrcA_DNA-bd"/>
</dbReference>
<evidence type="ECO:0000256" key="1">
    <source>
        <dbReference type="ARBA" id="ARBA00022737"/>
    </source>
</evidence>
<dbReference type="PIRSF" id="PIRSF005063">
    <property type="entry name" value="UCP005063_CBS_MJ1232"/>
    <property type="match status" value="1"/>
</dbReference>
<evidence type="ECO:0000313" key="4">
    <source>
        <dbReference type="EMBL" id="MBP2202096.1"/>
    </source>
</evidence>
<dbReference type="CDD" id="cd04588">
    <property type="entry name" value="CBS_pair_archHTH_assoc"/>
    <property type="match status" value="1"/>
</dbReference>
<dbReference type="GO" id="GO:0006355">
    <property type="term" value="P:regulation of DNA-templated transcription"/>
    <property type="evidence" value="ECO:0007669"/>
    <property type="project" value="InterPro"/>
</dbReference>
<feature type="domain" description="CBS" evidence="3">
    <location>
        <begin position="177"/>
        <end position="233"/>
    </location>
</feature>
<feature type="domain" description="CBS" evidence="3">
    <location>
        <begin position="239"/>
        <end position="299"/>
    </location>
</feature>
<dbReference type="InterPro" id="IPR036388">
    <property type="entry name" value="WH-like_DNA-bd_sf"/>
</dbReference>
<sequence length="300" mass="33283">MELTIVQKEILQELILIYKQKNKAVKGTEIAKNLSRNPGTIRNQMQALRALGLVDGVPGPKGGYIPTSDTYRSLGLELDEKIKIPIYKGNKKIKNVNVTQIIFDTVTQEKSCSSKIYINGDTKQFSEGDLVRVGPTLHNKIVIMGNIVGRDDINHILLIDVLGVISVPNIDVGSIGLKENLIIMDSGKTVRDAAKLLSENSISGIPILHDGELKGIVSLHDIAKALVENKEDERIDTIMTKDIWTINQYEKIYDALVKMETENIGRLVIVDDDENIVGMLTRTDILNLVEGTIYPKLTEL</sequence>
<evidence type="ECO:0000313" key="5">
    <source>
        <dbReference type="Proteomes" id="UP000740329"/>
    </source>
</evidence>
<organism evidence="4 5">
    <name type="scientific">Methanococcus voltae</name>
    <dbReference type="NCBI Taxonomy" id="2188"/>
    <lineage>
        <taxon>Archaea</taxon>
        <taxon>Methanobacteriati</taxon>
        <taxon>Methanobacteriota</taxon>
        <taxon>Methanomada group</taxon>
        <taxon>Methanococci</taxon>
        <taxon>Methanococcales</taxon>
        <taxon>Methanococcaceae</taxon>
        <taxon>Methanococcus</taxon>
    </lineage>
</organism>
<dbReference type="InterPro" id="IPR051462">
    <property type="entry name" value="CBS_domain-containing"/>
</dbReference>
<dbReference type="Pfam" id="PF03444">
    <property type="entry name" value="WHD_HrcA"/>
    <property type="match status" value="1"/>
</dbReference>
<dbReference type="InterPro" id="IPR036390">
    <property type="entry name" value="WH_DNA-bd_sf"/>
</dbReference>
<evidence type="ECO:0000256" key="2">
    <source>
        <dbReference type="PROSITE-ProRule" id="PRU00703"/>
    </source>
</evidence>
<reference evidence="4" key="1">
    <citation type="submission" date="2021-03" db="EMBL/GenBank/DDBJ databases">
        <title>Genomic Encyclopedia of Type Strains, Phase IV (KMG-V): Genome sequencing to study the core and pangenomes of soil and plant-associated prokaryotes.</title>
        <authorList>
            <person name="Whitman W."/>
        </authorList>
    </citation>
    <scope>NUCLEOTIDE SEQUENCE</scope>
    <source>
        <strain evidence="4">C4</strain>
    </source>
</reference>
<dbReference type="OrthoDB" id="64432at2157"/>
<dbReference type="Gene3D" id="3.10.580.10">
    <property type="entry name" value="CBS-domain"/>
    <property type="match status" value="1"/>
</dbReference>
<keyword evidence="2" id="KW-0129">CBS domain</keyword>
<name>A0A8J7UV71_METVO</name>
<dbReference type="InterPro" id="IPR000644">
    <property type="entry name" value="CBS_dom"/>
</dbReference>
<protein>
    <submittedName>
        <fullName evidence="4">Putative transcriptional regulator</fullName>
    </submittedName>
</protein>
<dbReference type="Pfam" id="PF00571">
    <property type="entry name" value="CBS"/>
    <property type="match status" value="2"/>
</dbReference>
<proteinExistence type="predicted"/>
<dbReference type="GO" id="GO:0003677">
    <property type="term" value="F:DNA binding"/>
    <property type="evidence" value="ECO:0007669"/>
    <property type="project" value="InterPro"/>
</dbReference>
<dbReference type="RefSeq" id="WP_209591617.1">
    <property type="nucleotide sequence ID" value="NZ_JAGGMU010000007.1"/>
</dbReference>
<evidence type="ECO:0000259" key="3">
    <source>
        <dbReference type="PROSITE" id="PS51371"/>
    </source>
</evidence>
<dbReference type="SUPFAM" id="SSF54631">
    <property type="entry name" value="CBS-domain pair"/>
    <property type="match status" value="1"/>
</dbReference>
<keyword evidence="1" id="KW-0677">Repeat</keyword>
<dbReference type="PANTHER" id="PTHR48108">
    <property type="entry name" value="CBS DOMAIN-CONTAINING PROTEIN CBSX2, CHLOROPLASTIC"/>
    <property type="match status" value="1"/>
</dbReference>
<dbReference type="EMBL" id="JAGGMV010000006">
    <property type="protein sequence ID" value="MBP2202096.1"/>
    <property type="molecule type" value="Genomic_DNA"/>
</dbReference>
<dbReference type="Proteomes" id="UP000740329">
    <property type="component" value="Unassembled WGS sequence"/>
</dbReference>
<dbReference type="InterPro" id="IPR016436">
    <property type="entry name" value="UCP005063_CBS"/>
</dbReference>
<dbReference type="SUPFAM" id="SSF46785">
    <property type="entry name" value="Winged helix' DNA-binding domain"/>
    <property type="match status" value="1"/>
</dbReference>
<dbReference type="AlphaFoldDB" id="A0A8J7UV71"/>
<dbReference type="SMART" id="SM00116">
    <property type="entry name" value="CBS"/>
    <property type="match status" value="2"/>
</dbReference>
<dbReference type="InterPro" id="IPR046342">
    <property type="entry name" value="CBS_dom_sf"/>
</dbReference>